<evidence type="ECO:0000313" key="4">
    <source>
        <dbReference type="EMBL" id="OLQ09975.1"/>
    </source>
</evidence>
<dbReference type="GO" id="GO:0008408">
    <property type="term" value="F:3'-5' exonuclease activity"/>
    <property type="evidence" value="ECO:0007669"/>
    <property type="project" value="InterPro"/>
</dbReference>
<dbReference type="SMART" id="SM00474">
    <property type="entry name" value="35EXOc"/>
    <property type="match status" value="1"/>
</dbReference>
<dbReference type="Proteomes" id="UP000186817">
    <property type="component" value="Unassembled WGS sequence"/>
</dbReference>
<keyword evidence="1" id="KW-0173">Coenzyme A biosynthesis</keyword>
<dbReference type="InterPro" id="IPR036551">
    <property type="entry name" value="Flavin_trans-like"/>
</dbReference>
<dbReference type="SUPFAM" id="SSF53098">
    <property type="entry name" value="Ribonuclease H-like"/>
    <property type="match status" value="1"/>
</dbReference>
<dbReference type="Gene3D" id="3.30.420.10">
    <property type="entry name" value="Ribonuclease H-like superfamily/Ribonuclease H"/>
    <property type="match status" value="1"/>
</dbReference>
<name>A0A1Q9ERB3_SYMMI</name>
<dbReference type="InterPro" id="IPR012337">
    <property type="entry name" value="RNaseH-like_sf"/>
</dbReference>
<accession>A0A1Q9ERB3</accession>
<dbReference type="Gene3D" id="3.40.50.1950">
    <property type="entry name" value="Flavin prenyltransferase-like"/>
    <property type="match status" value="1"/>
</dbReference>
<dbReference type="PANTHER" id="PTHR14359:SF6">
    <property type="entry name" value="PHOSPHOPANTOTHENOYLCYSTEINE DECARBOXYLASE"/>
    <property type="match status" value="1"/>
</dbReference>
<dbReference type="SUPFAM" id="SSF52507">
    <property type="entry name" value="Homo-oligomeric flavin-containing Cys decarboxylases, HFCD"/>
    <property type="match status" value="1"/>
</dbReference>
<sequence length="666" mass="73098">MDNSARLRDFALVAAGAGLALAALLVEHRLRQRKKEWLPTCRAAWLQEPASPLGRPRIAVVATGSVASVKIPELVEKLSEIADVTVVLTAPAEVMTSQQVAGRYSPERYRAWEALQRGGVHVLRDIDEWDGYEDVSSDSVVHIELRRWADVALVAPCSANTLAKLALGLCDNLATSFLRAWDPEKPLLLAPAMNTLMWEHPSTAQHLNTLQARGSIIIPPISKKLACGDVGRGALAPVSDILQASKEAFEGAATRRASSGIGSWRFHGFEEWRPAKDACHLRGCAGSQRVHLVTSEAQGREACADLTQGIQVDQESEDEEAELKAVLNPLSPTVALDCEGVRLGRFGRISLLQLQGSEGQVILGDALRTGVVKAFAPLLESRQIVKVIHDCREDSAALFHQHGIHLRAVFDTQASHAVLEKRAGREAYQASASELLKQYLHIEPEQTELKSAMLQDPGLWARRPLSKGLVRYALHSVSHLHQLHQSLVAAGKENSSTALEEFARASKRAAEYRVLNSNFPTAQSMAKIGTRLWALVASRTADKLLLKLNAGRVGMVSTPGALRRFKEVQLGDLVLCCVSGVSLDGRYIYLDRYDHDWDFFDHQLRPAQEPEVGAYGREHRFRTSLFSDDVDPLLQRGLPGLQMEATDAWDASPEDLDASVPEGFED</sequence>
<dbReference type="EMBL" id="LSRX01000086">
    <property type="protein sequence ID" value="OLQ09975.1"/>
    <property type="molecule type" value="Genomic_DNA"/>
</dbReference>
<dbReference type="GO" id="GO:0071513">
    <property type="term" value="C:phosphopantothenoylcysteine decarboxylase complex"/>
    <property type="evidence" value="ECO:0007669"/>
    <property type="project" value="TreeGrafter"/>
</dbReference>
<comment type="similarity">
    <text evidence="2">Belongs to the HFCD (homooligomeric flavin containing Cys decarboxylase) superfamily.</text>
</comment>
<protein>
    <submittedName>
        <fullName evidence="4">Phosphopantothenoylcysteine decarboxylase</fullName>
    </submittedName>
</protein>
<evidence type="ECO:0000313" key="5">
    <source>
        <dbReference type="Proteomes" id="UP000186817"/>
    </source>
</evidence>
<feature type="compositionally biased region" description="Acidic residues" evidence="3">
    <location>
        <begin position="652"/>
        <end position="666"/>
    </location>
</feature>
<dbReference type="PANTHER" id="PTHR14359">
    <property type="entry name" value="HOMO-OLIGOMERIC FLAVIN CONTAINING CYS DECARBOXYLASE FAMILY"/>
    <property type="match status" value="1"/>
</dbReference>
<dbReference type="GO" id="GO:0004633">
    <property type="term" value="F:phosphopantothenoylcysteine decarboxylase activity"/>
    <property type="evidence" value="ECO:0007669"/>
    <property type="project" value="TreeGrafter"/>
</dbReference>
<gene>
    <name evidence="4" type="primary">PPCDC</name>
    <name evidence="4" type="ORF">AK812_SmicGene6349</name>
</gene>
<evidence type="ECO:0000256" key="1">
    <source>
        <dbReference type="ARBA" id="ARBA00022993"/>
    </source>
</evidence>
<dbReference type="GO" id="GO:0015937">
    <property type="term" value="P:coenzyme A biosynthetic process"/>
    <property type="evidence" value="ECO:0007669"/>
    <property type="project" value="UniProtKB-KW"/>
</dbReference>
<proteinExistence type="inferred from homology"/>
<dbReference type="GO" id="GO:0003676">
    <property type="term" value="F:nucleic acid binding"/>
    <property type="evidence" value="ECO:0007669"/>
    <property type="project" value="InterPro"/>
</dbReference>
<evidence type="ECO:0000256" key="2">
    <source>
        <dbReference type="ARBA" id="ARBA00038350"/>
    </source>
</evidence>
<organism evidence="4 5">
    <name type="scientific">Symbiodinium microadriaticum</name>
    <name type="common">Dinoflagellate</name>
    <name type="synonym">Zooxanthella microadriatica</name>
    <dbReference type="NCBI Taxonomy" id="2951"/>
    <lineage>
        <taxon>Eukaryota</taxon>
        <taxon>Sar</taxon>
        <taxon>Alveolata</taxon>
        <taxon>Dinophyceae</taxon>
        <taxon>Suessiales</taxon>
        <taxon>Symbiodiniaceae</taxon>
        <taxon>Symbiodinium</taxon>
    </lineage>
</organism>
<dbReference type="InterPro" id="IPR002562">
    <property type="entry name" value="3'-5'_exonuclease_dom"/>
</dbReference>
<feature type="region of interest" description="Disordered" evidence="3">
    <location>
        <begin position="644"/>
        <end position="666"/>
    </location>
</feature>
<dbReference type="Pfam" id="PF02441">
    <property type="entry name" value="Flavoprotein"/>
    <property type="match status" value="1"/>
</dbReference>
<keyword evidence="5" id="KW-1185">Reference proteome</keyword>
<evidence type="ECO:0000256" key="3">
    <source>
        <dbReference type="SAM" id="MobiDB-lite"/>
    </source>
</evidence>
<dbReference type="InterPro" id="IPR003382">
    <property type="entry name" value="Flavoprotein"/>
</dbReference>
<dbReference type="InterPro" id="IPR036397">
    <property type="entry name" value="RNaseH_sf"/>
</dbReference>
<comment type="caution">
    <text evidence="4">The sequence shown here is derived from an EMBL/GenBank/DDBJ whole genome shotgun (WGS) entry which is preliminary data.</text>
</comment>
<dbReference type="GO" id="GO:0010181">
    <property type="term" value="F:FMN binding"/>
    <property type="evidence" value="ECO:0007669"/>
    <property type="project" value="TreeGrafter"/>
</dbReference>
<reference evidence="4 5" key="1">
    <citation type="submission" date="2016-02" db="EMBL/GenBank/DDBJ databases">
        <title>Genome analysis of coral dinoflagellate symbionts highlights evolutionary adaptations to a symbiotic lifestyle.</title>
        <authorList>
            <person name="Aranda M."/>
            <person name="Li Y."/>
            <person name="Liew Y.J."/>
            <person name="Baumgarten S."/>
            <person name="Simakov O."/>
            <person name="Wilson M."/>
            <person name="Piel J."/>
            <person name="Ashoor H."/>
            <person name="Bougouffa S."/>
            <person name="Bajic V.B."/>
            <person name="Ryu T."/>
            <person name="Ravasi T."/>
            <person name="Bayer T."/>
            <person name="Micklem G."/>
            <person name="Kim H."/>
            <person name="Bhak J."/>
            <person name="Lajeunesse T.C."/>
            <person name="Voolstra C.R."/>
        </authorList>
    </citation>
    <scope>NUCLEOTIDE SEQUENCE [LARGE SCALE GENOMIC DNA]</scope>
    <source>
        <strain evidence="4 5">CCMP2467</strain>
    </source>
</reference>
<dbReference type="Pfam" id="PF01612">
    <property type="entry name" value="DNA_pol_A_exo1"/>
    <property type="match status" value="1"/>
</dbReference>
<dbReference type="OrthoDB" id="1532798at2759"/>
<dbReference type="AlphaFoldDB" id="A0A1Q9ERB3"/>